<evidence type="ECO:0008006" key="3">
    <source>
        <dbReference type="Google" id="ProtNLM"/>
    </source>
</evidence>
<proteinExistence type="predicted"/>
<name>A0A0X3VIU5_STRVO</name>
<reference evidence="2" key="1">
    <citation type="submission" date="2015-10" db="EMBL/GenBank/DDBJ databases">
        <authorList>
            <person name="Ju K.-S."/>
            <person name="Doroghazi J.R."/>
            <person name="Metcalf W.W."/>
        </authorList>
    </citation>
    <scope>NUCLEOTIDE SEQUENCE [LARGE SCALE GENOMIC DNA]</scope>
    <source>
        <strain evidence="2">NRRL F-8817</strain>
    </source>
</reference>
<sequence length="350" mass="36464">MTTKSSTSRLLAVPAAGITLTVTGDPRTVAALEELAAPFFPPSCGPDGRSLRTPPAPESHWQLDLVRGPAGGTAEAEPDGTPAHRTDFDTAARRITVLCAEAEWLPVIGLRHARTLSRAVAIGAGAVPLHGAAVELAGTGIILTGEKMAGKTTAALSLVRSGGALISNDDVLLVAGPEGWRMVGGPRSVGIRMESLGEHRPVLSAARLAEATGAHPSNRPGKRFLAPGAVERIGGSVQVQAPAHVLIELVSDPDRSVRHRSGDHALDDKEAATVLRAYLEDAADRRRFDLIDALGAPPPSLTADVLGSVVGSLRFFRFTHPVSGWVDDFLDFARAVAPVSSAMAAWTVTA</sequence>
<dbReference type="Proteomes" id="UP000053413">
    <property type="component" value="Unassembled WGS sequence"/>
</dbReference>
<evidence type="ECO:0000313" key="2">
    <source>
        <dbReference type="Proteomes" id="UP000053413"/>
    </source>
</evidence>
<dbReference type="RefSeq" id="WP_059148741.1">
    <property type="nucleotide sequence ID" value="NZ_LLZJ01000412.1"/>
</dbReference>
<accession>A0A0X3VIU5</accession>
<organism evidence="1 2">
    <name type="scientific">Streptomyces violaceusniger</name>
    <dbReference type="NCBI Taxonomy" id="68280"/>
    <lineage>
        <taxon>Bacteria</taxon>
        <taxon>Bacillati</taxon>
        <taxon>Actinomycetota</taxon>
        <taxon>Actinomycetes</taxon>
        <taxon>Kitasatosporales</taxon>
        <taxon>Streptomycetaceae</taxon>
        <taxon>Streptomyces</taxon>
        <taxon>Streptomyces violaceusniger group</taxon>
    </lineage>
</organism>
<dbReference type="Gene3D" id="3.40.50.300">
    <property type="entry name" value="P-loop containing nucleotide triphosphate hydrolases"/>
    <property type="match status" value="1"/>
</dbReference>
<dbReference type="AlphaFoldDB" id="A0A0X3VIU5"/>
<dbReference type="EMBL" id="LLZJ01000412">
    <property type="protein sequence ID" value="KUL44558.1"/>
    <property type="molecule type" value="Genomic_DNA"/>
</dbReference>
<evidence type="ECO:0000313" key="1">
    <source>
        <dbReference type="EMBL" id="KUL44558.1"/>
    </source>
</evidence>
<dbReference type="InterPro" id="IPR027417">
    <property type="entry name" value="P-loop_NTPase"/>
</dbReference>
<gene>
    <name evidence="1" type="ORF">ADL28_40090</name>
</gene>
<dbReference type="SUPFAM" id="SSF53795">
    <property type="entry name" value="PEP carboxykinase-like"/>
    <property type="match status" value="1"/>
</dbReference>
<comment type="caution">
    <text evidence="1">The sequence shown here is derived from an EMBL/GenBank/DDBJ whole genome shotgun (WGS) entry which is preliminary data.</text>
</comment>
<protein>
    <recommendedName>
        <fullName evidence="3">HPr kinase</fullName>
    </recommendedName>
</protein>
<dbReference type="OrthoDB" id="4321561at2"/>
<dbReference type="GeneID" id="97430220"/>